<dbReference type="GO" id="GO:0035438">
    <property type="term" value="F:cyclic-di-GMP binding"/>
    <property type="evidence" value="ECO:0007669"/>
    <property type="project" value="InterPro"/>
</dbReference>
<proteinExistence type="predicted"/>
<dbReference type="EMBL" id="JACIEW010000007">
    <property type="protein sequence ID" value="MBB4053247.1"/>
    <property type="molecule type" value="Genomic_DNA"/>
</dbReference>
<evidence type="ECO:0000259" key="1">
    <source>
        <dbReference type="Pfam" id="PF07238"/>
    </source>
</evidence>
<protein>
    <recommendedName>
        <fullName evidence="1">PilZ domain-containing protein</fullName>
    </recommendedName>
</protein>
<gene>
    <name evidence="2" type="ORF">GGR20_002904</name>
</gene>
<feature type="domain" description="PilZ" evidence="1">
    <location>
        <begin position="6"/>
        <end position="80"/>
    </location>
</feature>
<comment type="caution">
    <text evidence="2">The sequence shown here is derived from an EMBL/GenBank/DDBJ whole genome shotgun (WGS) entry which is preliminary data.</text>
</comment>
<evidence type="ECO:0000313" key="3">
    <source>
        <dbReference type="Proteomes" id="UP000547011"/>
    </source>
</evidence>
<dbReference type="Proteomes" id="UP000547011">
    <property type="component" value="Unassembled WGS sequence"/>
</dbReference>
<dbReference type="RefSeq" id="WP_183312048.1">
    <property type="nucleotide sequence ID" value="NZ_JACIEW010000007.1"/>
</dbReference>
<reference evidence="2 3" key="1">
    <citation type="submission" date="2020-08" db="EMBL/GenBank/DDBJ databases">
        <title>Genomic Encyclopedia of Type Strains, Phase IV (KMG-IV): sequencing the most valuable type-strain genomes for metagenomic binning, comparative biology and taxonomic classification.</title>
        <authorList>
            <person name="Goeker M."/>
        </authorList>
    </citation>
    <scope>NUCLEOTIDE SEQUENCE [LARGE SCALE GENOMIC DNA]</scope>
    <source>
        <strain evidence="2 3">DSM 23447</strain>
    </source>
</reference>
<accession>A0A7W6NCM3</accession>
<sequence length="81" mass="9141">MSEDERSAQRHRTLKSGKIVFNDGRSTFDCVIRNLSDTGAKLTVTSAFGVPHRFVLAMTDGRRLDCELAWHSETEIGVRFI</sequence>
<dbReference type="SUPFAM" id="SSF141371">
    <property type="entry name" value="PilZ domain-like"/>
    <property type="match status" value="1"/>
</dbReference>
<organism evidence="2 3">
    <name type="scientific">Devosia subaequoris</name>
    <dbReference type="NCBI Taxonomy" id="395930"/>
    <lineage>
        <taxon>Bacteria</taxon>
        <taxon>Pseudomonadati</taxon>
        <taxon>Pseudomonadota</taxon>
        <taxon>Alphaproteobacteria</taxon>
        <taxon>Hyphomicrobiales</taxon>
        <taxon>Devosiaceae</taxon>
        <taxon>Devosia</taxon>
    </lineage>
</organism>
<evidence type="ECO:0000313" key="2">
    <source>
        <dbReference type="EMBL" id="MBB4053247.1"/>
    </source>
</evidence>
<dbReference type="InterPro" id="IPR009875">
    <property type="entry name" value="PilZ_domain"/>
</dbReference>
<keyword evidence="3" id="KW-1185">Reference proteome</keyword>
<dbReference type="AlphaFoldDB" id="A0A7W6NCM3"/>
<dbReference type="Pfam" id="PF07238">
    <property type="entry name" value="PilZ"/>
    <property type="match status" value="1"/>
</dbReference>
<name>A0A7W6NCM3_9HYPH</name>